<gene>
    <name evidence="2" type="ORF">HU200_049092</name>
</gene>
<dbReference type="EMBL" id="JACEFO010002210">
    <property type="protein sequence ID" value="KAF8673019.1"/>
    <property type="molecule type" value="Genomic_DNA"/>
</dbReference>
<evidence type="ECO:0000313" key="3">
    <source>
        <dbReference type="Proteomes" id="UP000636709"/>
    </source>
</evidence>
<dbReference type="OrthoDB" id="693846at2759"/>
<keyword evidence="3" id="KW-1185">Reference proteome</keyword>
<sequence>MTSFWEDRWLSVGRLKDVFPMLYSHVTAPEVSVARIIAGGIHNTLVPRLTNGGREELAKLEEIINRVTLTATTDHRSSVLATENNMLRAGPVYKRLMKVTNRAPPRIKFFSWLLVQERINCRTNLLKKNILDSAVCEICKNRDEDCDHQMFKCPFAAQVWATLEIETEGSTVSSLWTVPRPTTIPAKHYGVFLMLICWELWRHRNDVVFNGVSPSLTRFWTAWKEDASLWSQRWPVSERLVADTWCAKFRIM</sequence>
<evidence type="ECO:0000313" key="2">
    <source>
        <dbReference type="EMBL" id="KAF8673019.1"/>
    </source>
</evidence>
<evidence type="ECO:0000259" key="1">
    <source>
        <dbReference type="Pfam" id="PF13966"/>
    </source>
</evidence>
<feature type="domain" description="Reverse transcriptase zinc-binding" evidence="1">
    <location>
        <begin position="100"/>
        <end position="160"/>
    </location>
</feature>
<dbReference type="AlphaFoldDB" id="A0A835B570"/>
<organism evidence="2 3">
    <name type="scientific">Digitaria exilis</name>
    <dbReference type="NCBI Taxonomy" id="1010633"/>
    <lineage>
        <taxon>Eukaryota</taxon>
        <taxon>Viridiplantae</taxon>
        <taxon>Streptophyta</taxon>
        <taxon>Embryophyta</taxon>
        <taxon>Tracheophyta</taxon>
        <taxon>Spermatophyta</taxon>
        <taxon>Magnoliopsida</taxon>
        <taxon>Liliopsida</taxon>
        <taxon>Poales</taxon>
        <taxon>Poaceae</taxon>
        <taxon>PACMAD clade</taxon>
        <taxon>Panicoideae</taxon>
        <taxon>Panicodae</taxon>
        <taxon>Paniceae</taxon>
        <taxon>Anthephorinae</taxon>
        <taxon>Digitaria</taxon>
    </lineage>
</organism>
<proteinExistence type="predicted"/>
<dbReference type="Proteomes" id="UP000636709">
    <property type="component" value="Unassembled WGS sequence"/>
</dbReference>
<accession>A0A835B570</accession>
<name>A0A835B570_9POAL</name>
<dbReference type="InterPro" id="IPR026960">
    <property type="entry name" value="RVT-Znf"/>
</dbReference>
<reference evidence="2" key="1">
    <citation type="submission" date="2020-07" db="EMBL/GenBank/DDBJ databases">
        <title>Genome sequence and genetic diversity analysis of an under-domesticated orphan crop, white fonio (Digitaria exilis).</title>
        <authorList>
            <person name="Bennetzen J.L."/>
            <person name="Chen S."/>
            <person name="Ma X."/>
            <person name="Wang X."/>
            <person name="Yssel A.E.J."/>
            <person name="Chaluvadi S.R."/>
            <person name="Johnson M."/>
            <person name="Gangashetty P."/>
            <person name="Hamidou F."/>
            <person name="Sanogo M.D."/>
            <person name="Zwaenepoel A."/>
            <person name="Wallace J."/>
            <person name="Van De Peer Y."/>
            <person name="Van Deynze A."/>
        </authorList>
    </citation>
    <scope>NUCLEOTIDE SEQUENCE</scope>
    <source>
        <tissue evidence="2">Leaves</tissue>
    </source>
</reference>
<protein>
    <recommendedName>
        <fullName evidence="1">Reverse transcriptase zinc-binding domain-containing protein</fullName>
    </recommendedName>
</protein>
<comment type="caution">
    <text evidence="2">The sequence shown here is derived from an EMBL/GenBank/DDBJ whole genome shotgun (WGS) entry which is preliminary data.</text>
</comment>
<dbReference type="Pfam" id="PF13966">
    <property type="entry name" value="zf-RVT"/>
    <property type="match status" value="1"/>
</dbReference>